<dbReference type="CDD" id="cd06008">
    <property type="entry name" value="NF-X1-zinc-finger"/>
    <property type="match status" value="4"/>
</dbReference>
<dbReference type="SUPFAM" id="SSF82708">
    <property type="entry name" value="R3H domain"/>
    <property type="match status" value="1"/>
</dbReference>
<dbReference type="Proteomes" id="UP000789759">
    <property type="component" value="Unassembled WGS sequence"/>
</dbReference>
<keyword evidence="5 10" id="KW-0863">Zinc-finger</keyword>
<feature type="domain" description="PHD-type" evidence="12">
    <location>
        <begin position="122"/>
        <end position="175"/>
    </location>
</feature>
<dbReference type="InterPro" id="IPR001841">
    <property type="entry name" value="Znf_RING"/>
</dbReference>
<dbReference type="PROSITE" id="PS50089">
    <property type="entry name" value="ZF_RING_2"/>
    <property type="match status" value="1"/>
</dbReference>
<gene>
    <name evidence="15" type="ORF">CPELLU_LOCUS5579</name>
</gene>
<keyword evidence="16" id="KW-1185">Reference proteome</keyword>
<dbReference type="Gene3D" id="3.30.1370.50">
    <property type="entry name" value="R3H-like domain"/>
    <property type="match status" value="1"/>
</dbReference>
<evidence type="ECO:0000256" key="10">
    <source>
        <dbReference type="PROSITE-ProRule" id="PRU00175"/>
    </source>
</evidence>
<dbReference type="Pfam" id="PF01422">
    <property type="entry name" value="zf-NF-X1"/>
    <property type="match status" value="7"/>
</dbReference>
<dbReference type="InterPro" id="IPR000967">
    <property type="entry name" value="Znf_NFX1"/>
</dbReference>
<evidence type="ECO:0000256" key="11">
    <source>
        <dbReference type="SAM" id="MobiDB-lite"/>
    </source>
</evidence>
<dbReference type="GO" id="GO:0000977">
    <property type="term" value="F:RNA polymerase II transcription regulatory region sequence-specific DNA binding"/>
    <property type="evidence" value="ECO:0007669"/>
    <property type="project" value="TreeGrafter"/>
</dbReference>
<organism evidence="15 16">
    <name type="scientific">Cetraspora pellucida</name>
    <dbReference type="NCBI Taxonomy" id="1433469"/>
    <lineage>
        <taxon>Eukaryota</taxon>
        <taxon>Fungi</taxon>
        <taxon>Fungi incertae sedis</taxon>
        <taxon>Mucoromycota</taxon>
        <taxon>Glomeromycotina</taxon>
        <taxon>Glomeromycetes</taxon>
        <taxon>Diversisporales</taxon>
        <taxon>Gigasporaceae</taxon>
        <taxon>Cetraspora</taxon>
    </lineage>
</organism>
<dbReference type="InterPro" id="IPR001374">
    <property type="entry name" value="R3H_dom"/>
</dbReference>
<name>A0A9N9FYL5_9GLOM</name>
<evidence type="ECO:0000259" key="12">
    <source>
        <dbReference type="PROSITE" id="PS50016"/>
    </source>
</evidence>
<dbReference type="OrthoDB" id="6512771at2759"/>
<evidence type="ECO:0000256" key="4">
    <source>
        <dbReference type="ARBA" id="ARBA00022737"/>
    </source>
</evidence>
<dbReference type="GO" id="GO:0005634">
    <property type="term" value="C:nucleus"/>
    <property type="evidence" value="ECO:0007669"/>
    <property type="project" value="UniProtKB-SubCell"/>
</dbReference>
<feature type="compositionally biased region" description="Polar residues" evidence="11">
    <location>
        <begin position="76"/>
        <end position="91"/>
    </location>
</feature>
<dbReference type="PROSITE" id="PS50016">
    <property type="entry name" value="ZF_PHD_2"/>
    <property type="match status" value="1"/>
</dbReference>
<keyword evidence="7" id="KW-0805">Transcription regulation</keyword>
<feature type="region of interest" description="Disordered" evidence="11">
    <location>
        <begin position="1"/>
        <end position="97"/>
    </location>
</feature>
<sequence>MSAPRGGSRFNRGRKKRSNRGGHQPISSDNQKDVGHSRNVSDINELRQDNYRHDNTNNKSKYVSDPKGKGLAVPRDSSTLSNHDSGNSRTSIRSKKSSASKFSLDEIKDVSTSITYGLTTSTYECMICCEVIRPSHKTWSCGVCWAVFHLQCTQKWAQKSFDNAGSWRCPGCQNKSESIPEMYKCFCGKVENPQFTRYLTPHSCGNVCRKSRDCSHDCTRPCHPGPCPPCSAMGPIQHCFCGRQTYQLRCIEVDHSGGKSCESVCGNLLGCDKHYCKKKCHPGDCTRCEVIEIQNCYCGQTEREATCGEGMAIRCYGGESRKSFQVWTGFFSCKERCNRLLECGHHSCTKPCHPVMDEPEPCELSPSRVHNCPCGANTIESLLGHKRTSCIEEVPLCNNICSKTLPCGHKCQDTCHHGNCKPCTTVVQAKCRCGSKTFERVCSEVSDSHEELICDRICRGLRTCGKHQCSVRCCPSANKKSSKSRSSTSQEVEYDVNHQCVLVCGKSLQCGKHTCQQLCHKGHCKPCYEASFEELICHCGRTSRDPPIRCGTKIQCPYSCVRVPLCGHPSVSHGCHGDEESCPPCAFLVSKKCICGKSVVNNISCHKSNVSCGQVCGLLLPCGGHHCKRVCHSGDCLIERQCNQTCGKPKACGHPCSTTCHAPASCPDIACQSKMVISCKCGYLSKEVICNATKETVEEVKCRKLECNNVCAMAERNRKLASALELSERIVDGPFAKSAPEYEEELLKYFGTNKEWAKNIESTLGDFILKSDKSTLNLTPMKASHRGFIHGLSAHYSLKSESVDVEPFRSVIIKKKADSAIPLVLLSQAFANHGKINTHSLATPTKGVNRF</sequence>
<dbReference type="PANTHER" id="PTHR12360:SF12">
    <property type="entry name" value="TRANSCRIPTIONAL REPRESSOR NF-X1"/>
    <property type="match status" value="1"/>
</dbReference>
<feature type="domain" description="RING-type" evidence="13">
    <location>
        <begin position="125"/>
        <end position="173"/>
    </location>
</feature>
<evidence type="ECO:0000256" key="1">
    <source>
        <dbReference type="ARBA" id="ARBA00004123"/>
    </source>
</evidence>
<feature type="compositionally biased region" description="Low complexity" evidence="11">
    <location>
        <begin position="1"/>
        <end position="10"/>
    </location>
</feature>
<dbReference type="SMART" id="SM00393">
    <property type="entry name" value="R3H"/>
    <property type="match status" value="1"/>
</dbReference>
<dbReference type="InterPro" id="IPR034078">
    <property type="entry name" value="NFX1_fam"/>
</dbReference>
<dbReference type="GO" id="GO:0008270">
    <property type="term" value="F:zinc ion binding"/>
    <property type="evidence" value="ECO:0007669"/>
    <property type="project" value="UniProtKB-KW"/>
</dbReference>
<comment type="similarity">
    <text evidence="2">Belongs to the NFX1 family.</text>
</comment>
<protein>
    <submittedName>
        <fullName evidence="15">12209_t:CDS:1</fullName>
    </submittedName>
</protein>
<dbReference type="InterPro" id="IPR019787">
    <property type="entry name" value="Znf_PHD-finger"/>
</dbReference>
<evidence type="ECO:0000256" key="9">
    <source>
        <dbReference type="ARBA" id="ARBA00023242"/>
    </source>
</evidence>
<dbReference type="Pfam" id="PF01424">
    <property type="entry name" value="R3H"/>
    <property type="match status" value="1"/>
</dbReference>
<comment type="caution">
    <text evidence="15">The sequence shown here is derived from an EMBL/GenBank/DDBJ whole genome shotgun (WGS) entry which is preliminary data.</text>
</comment>
<keyword evidence="4" id="KW-0677">Repeat</keyword>
<feature type="domain" description="R3H" evidence="14">
    <location>
        <begin position="754"/>
        <end position="817"/>
    </location>
</feature>
<evidence type="ECO:0000259" key="13">
    <source>
        <dbReference type="PROSITE" id="PS50089"/>
    </source>
</evidence>
<evidence type="ECO:0000313" key="15">
    <source>
        <dbReference type="EMBL" id="CAG8569379.1"/>
    </source>
</evidence>
<dbReference type="InterPro" id="IPR036867">
    <property type="entry name" value="R3H_dom_sf"/>
</dbReference>
<keyword evidence="3" id="KW-0479">Metal-binding</keyword>
<evidence type="ECO:0000259" key="14">
    <source>
        <dbReference type="PROSITE" id="PS51061"/>
    </source>
</evidence>
<keyword evidence="9" id="KW-0539">Nucleus</keyword>
<dbReference type="SMART" id="SM00438">
    <property type="entry name" value="ZnF_NFX"/>
    <property type="match status" value="8"/>
</dbReference>
<dbReference type="GO" id="GO:0000122">
    <property type="term" value="P:negative regulation of transcription by RNA polymerase II"/>
    <property type="evidence" value="ECO:0007669"/>
    <property type="project" value="TreeGrafter"/>
</dbReference>
<proteinExistence type="inferred from homology"/>
<feature type="compositionally biased region" description="Basic residues" evidence="11">
    <location>
        <begin position="11"/>
        <end position="20"/>
    </location>
</feature>
<dbReference type="PROSITE" id="PS51061">
    <property type="entry name" value="R3H"/>
    <property type="match status" value="1"/>
</dbReference>
<feature type="compositionally biased region" description="Basic and acidic residues" evidence="11">
    <location>
        <begin position="44"/>
        <end position="68"/>
    </location>
</feature>
<evidence type="ECO:0000313" key="16">
    <source>
        <dbReference type="Proteomes" id="UP000789759"/>
    </source>
</evidence>
<evidence type="ECO:0000256" key="5">
    <source>
        <dbReference type="ARBA" id="ARBA00022771"/>
    </source>
</evidence>
<reference evidence="15" key="1">
    <citation type="submission" date="2021-06" db="EMBL/GenBank/DDBJ databases">
        <authorList>
            <person name="Kallberg Y."/>
            <person name="Tangrot J."/>
            <person name="Rosling A."/>
        </authorList>
    </citation>
    <scope>NUCLEOTIDE SEQUENCE</scope>
    <source>
        <strain evidence="15">FL966</strain>
    </source>
</reference>
<accession>A0A9N9FYL5</accession>
<dbReference type="EMBL" id="CAJVQA010003206">
    <property type="protein sequence ID" value="CAG8569379.1"/>
    <property type="molecule type" value="Genomic_DNA"/>
</dbReference>
<keyword evidence="6" id="KW-0862">Zinc</keyword>
<evidence type="ECO:0000256" key="8">
    <source>
        <dbReference type="ARBA" id="ARBA00023163"/>
    </source>
</evidence>
<comment type="subcellular location">
    <subcellularLocation>
        <location evidence="1">Nucleus</location>
    </subcellularLocation>
</comment>
<evidence type="ECO:0000256" key="7">
    <source>
        <dbReference type="ARBA" id="ARBA00023015"/>
    </source>
</evidence>
<evidence type="ECO:0000256" key="3">
    <source>
        <dbReference type="ARBA" id="ARBA00022723"/>
    </source>
</evidence>
<evidence type="ECO:0000256" key="2">
    <source>
        <dbReference type="ARBA" id="ARBA00007269"/>
    </source>
</evidence>
<keyword evidence="8" id="KW-0804">Transcription</keyword>
<dbReference type="AlphaFoldDB" id="A0A9N9FYL5"/>
<evidence type="ECO:0000256" key="6">
    <source>
        <dbReference type="ARBA" id="ARBA00022833"/>
    </source>
</evidence>
<dbReference type="GO" id="GO:0000981">
    <property type="term" value="F:DNA-binding transcription factor activity, RNA polymerase II-specific"/>
    <property type="evidence" value="ECO:0007669"/>
    <property type="project" value="TreeGrafter"/>
</dbReference>
<dbReference type="PANTHER" id="PTHR12360">
    <property type="entry name" value="NUCLEAR TRANSCRIPTION FACTOR, X-BOX BINDING 1 NFX1"/>
    <property type="match status" value="1"/>
</dbReference>